<sequence length="74" mass="8105">MFEAPKTQEHLRRIASALDVPPSAFRAAQSVFDEGPDAKERAEAALLFSCLTAPDQRAAVVSLLRALARPSERR</sequence>
<keyword evidence="2" id="KW-1185">Reference proteome</keyword>
<dbReference type="RefSeq" id="WP_378966169.1">
    <property type="nucleotide sequence ID" value="NZ_JBHSWN010000001.1"/>
</dbReference>
<gene>
    <name evidence="1" type="ORF">ACFQE0_00810</name>
</gene>
<evidence type="ECO:0000313" key="1">
    <source>
        <dbReference type="EMBL" id="MFC6788296.1"/>
    </source>
</evidence>
<accession>A0ABW2BE98</accession>
<organism evidence="1 2">
    <name type="scientific">Methylobacterium komagatae</name>
    <dbReference type="NCBI Taxonomy" id="374425"/>
    <lineage>
        <taxon>Bacteria</taxon>
        <taxon>Pseudomonadati</taxon>
        <taxon>Pseudomonadota</taxon>
        <taxon>Alphaproteobacteria</taxon>
        <taxon>Hyphomicrobiales</taxon>
        <taxon>Methylobacteriaceae</taxon>
        <taxon>Methylobacterium</taxon>
    </lineage>
</organism>
<dbReference type="Proteomes" id="UP001596292">
    <property type="component" value="Unassembled WGS sequence"/>
</dbReference>
<evidence type="ECO:0008006" key="3">
    <source>
        <dbReference type="Google" id="ProtNLM"/>
    </source>
</evidence>
<reference evidence="2" key="1">
    <citation type="journal article" date="2019" name="Int. J. Syst. Evol. Microbiol.">
        <title>The Global Catalogue of Microorganisms (GCM) 10K type strain sequencing project: providing services to taxonomists for standard genome sequencing and annotation.</title>
        <authorList>
            <consortium name="The Broad Institute Genomics Platform"/>
            <consortium name="The Broad Institute Genome Sequencing Center for Infectious Disease"/>
            <person name="Wu L."/>
            <person name="Ma J."/>
        </authorList>
    </citation>
    <scope>NUCLEOTIDE SEQUENCE [LARGE SCALE GENOMIC DNA]</scope>
    <source>
        <strain evidence="2">CCUG 48316</strain>
    </source>
</reference>
<name>A0ABW2BE98_9HYPH</name>
<dbReference type="EMBL" id="JBHSWN010000001">
    <property type="protein sequence ID" value="MFC6788296.1"/>
    <property type="molecule type" value="Genomic_DNA"/>
</dbReference>
<protein>
    <recommendedName>
        <fullName evidence="3">DUF3572 family protein</fullName>
    </recommendedName>
</protein>
<comment type="caution">
    <text evidence="1">The sequence shown here is derived from an EMBL/GenBank/DDBJ whole genome shotgun (WGS) entry which is preliminary data.</text>
</comment>
<proteinExistence type="predicted"/>
<evidence type="ECO:0000313" key="2">
    <source>
        <dbReference type="Proteomes" id="UP001596292"/>
    </source>
</evidence>